<dbReference type="InterPro" id="IPR045621">
    <property type="entry name" value="BPD_transp_1_N"/>
</dbReference>
<dbReference type="Gene3D" id="1.10.3720.10">
    <property type="entry name" value="MetI-like"/>
    <property type="match status" value="1"/>
</dbReference>
<dbReference type="RefSeq" id="WP_197113896.1">
    <property type="nucleotide sequence ID" value="NZ_JACBXQ010000001.1"/>
</dbReference>
<name>A0ABS0LMW8_9LACT</name>
<keyword evidence="10" id="KW-1185">Reference proteome</keyword>
<dbReference type="PANTHER" id="PTHR43163:SF6">
    <property type="entry name" value="DIPEPTIDE TRANSPORT SYSTEM PERMEASE PROTEIN DPPB-RELATED"/>
    <property type="match status" value="1"/>
</dbReference>
<feature type="transmembrane region" description="Helical" evidence="7">
    <location>
        <begin position="287"/>
        <end position="313"/>
    </location>
</feature>
<feature type="domain" description="ABC transmembrane type-1" evidence="8">
    <location>
        <begin position="95"/>
        <end position="306"/>
    </location>
</feature>
<evidence type="ECO:0000259" key="8">
    <source>
        <dbReference type="PROSITE" id="PS50928"/>
    </source>
</evidence>
<comment type="subcellular location">
    <subcellularLocation>
        <location evidence="1 7">Cell membrane</location>
        <topology evidence="1 7">Multi-pass membrane protein</topology>
    </subcellularLocation>
</comment>
<dbReference type="SUPFAM" id="SSF161098">
    <property type="entry name" value="MetI-like"/>
    <property type="match status" value="1"/>
</dbReference>
<evidence type="ECO:0000313" key="10">
    <source>
        <dbReference type="Proteomes" id="UP000721415"/>
    </source>
</evidence>
<feature type="transmembrane region" description="Helical" evidence="7">
    <location>
        <begin position="184"/>
        <end position="206"/>
    </location>
</feature>
<evidence type="ECO:0000256" key="1">
    <source>
        <dbReference type="ARBA" id="ARBA00004651"/>
    </source>
</evidence>
<dbReference type="InterPro" id="IPR000515">
    <property type="entry name" value="MetI-like"/>
</dbReference>
<comment type="caution">
    <text evidence="9">The sequence shown here is derived from an EMBL/GenBank/DDBJ whole genome shotgun (WGS) entry which is preliminary data.</text>
</comment>
<protein>
    <submittedName>
        <fullName evidence="9">ABC transporter permease</fullName>
    </submittedName>
</protein>
<dbReference type="Pfam" id="PF19300">
    <property type="entry name" value="BPD_transp_1_N"/>
    <property type="match status" value="1"/>
</dbReference>
<keyword evidence="4 7" id="KW-0812">Transmembrane</keyword>
<evidence type="ECO:0000256" key="3">
    <source>
        <dbReference type="ARBA" id="ARBA00022475"/>
    </source>
</evidence>
<evidence type="ECO:0000256" key="5">
    <source>
        <dbReference type="ARBA" id="ARBA00022989"/>
    </source>
</evidence>
<feature type="transmembrane region" description="Helical" evidence="7">
    <location>
        <begin position="9"/>
        <end position="30"/>
    </location>
</feature>
<evidence type="ECO:0000313" key="9">
    <source>
        <dbReference type="EMBL" id="MBG9985510.1"/>
    </source>
</evidence>
<evidence type="ECO:0000256" key="2">
    <source>
        <dbReference type="ARBA" id="ARBA00022448"/>
    </source>
</evidence>
<dbReference type="InterPro" id="IPR035906">
    <property type="entry name" value="MetI-like_sf"/>
</dbReference>
<dbReference type="PROSITE" id="PS50928">
    <property type="entry name" value="ABC_TM1"/>
    <property type="match status" value="1"/>
</dbReference>
<dbReference type="Proteomes" id="UP000721415">
    <property type="component" value="Unassembled WGS sequence"/>
</dbReference>
<dbReference type="EMBL" id="JACBXQ010000001">
    <property type="protein sequence ID" value="MBG9985510.1"/>
    <property type="molecule type" value="Genomic_DNA"/>
</dbReference>
<proteinExistence type="inferred from homology"/>
<dbReference type="PANTHER" id="PTHR43163">
    <property type="entry name" value="DIPEPTIDE TRANSPORT SYSTEM PERMEASE PROTEIN DPPB-RELATED"/>
    <property type="match status" value="1"/>
</dbReference>
<feature type="transmembrane region" description="Helical" evidence="7">
    <location>
        <begin position="140"/>
        <end position="164"/>
    </location>
</feature>
<keyword evidence="5 7" id="KW-1133">Transmembrane helix</keyword>
<accession>A0ABS0LMW8</accession>
<sequence>MWKTILRRIILMIPQIFILSIIVFVLGALMPGDALTGMLDPNLDPAQIEAMREQLGLNKSWPQRYIDWITGILNGDWGRSWHHRQPVMSIIGQRISPTIQLSLLTVILSYLIALPLGLLAGRYNESFFDKAVNLYNFISYAIPSFVLGLFLIWIFGYTLGWFPTTGTVSPGLTPGTMEFAMSRLYHMILPAITLALLSTTGTIQYLRTGVIDAKSEDYVRTAKAKGVPDSVIYRKHIFRNSILPIAAFFGFTITGLIGGSVFIENVFTYPGMGKLFVESISLRDFSVMLAITLISGFMTLMGSLLSDIIMIFVDPRIRIK</sequence>
<reference evidence="9 10" key="1">
    <citation type="submission" date="2020-07" db="EMBL/GenBank/DDBJ databases">
        <title>Facklamia lactis sp. nov., isolated from raw milk.</title>
        <authorList>
            <person name="Doll E.V."/>
            <person name="Huptas C."/>
            <person name="Staib L."/>
            <person name="Wenning M."/>
            <person name="Scherer S."/>
        </authorList>
    </citation>
    <scope>NUCLEOTIDE SEQUENCE [LARGE SCALE GENOMIC DNA]</scope>
    <source>
        <strain evidence="9 10">DSM 111018</strain>
    </source>
</reference>
<evidence type="ECO:0000256" key="6">
    <source>
        <dbReference type="ARBA" id="ARBA00023136"/>
    </source>
</evidence>
<organism evidence="9 10">
    <name type="scientific">Facklamia lactis</name>
    <dbReference type="NCBI Taxonomy" id="2749967"/>
    <lineage>
        <taxon>Bacteria</taxon>
        <taxon>Bacillati</taxon>
        <taxon>Bacillota</taxon>
        <taxon>Bacilli</taxon>
        <taxon>Lactobacillales</taxon>
        <taxon>Aerococcaceae</taxon>
        <taxon>Facklamia</taxon>
    </lineage>
</organism>
<keyword evidence="6 7" id="KW-0472">Membrane</keyword>
<evidence type="ECO:0000256" key="7">
    <source>
        <dbReference type="RuleBase" id="RU363032"/>
    </source>
</evidence>
<evidence type="ECO:0000256" key="4">
    <source>
        <dbReference type="ARBA" id="ARBA00022692"/>
    </source>
</evidence>
<dbReference type="Pfam" id="PF00528">
    <property type="entry name" value="BPD_transp_1"/>
    <property type="match status" value="1"/>
</dbReference>
<keyword evidence="2 7" id="KW-0813">Transport</keyword>
<comment type="similarity">
    <text evidence="7">Belongs to the binding-protein-dependent transport system permease family.</text>
</comment>
<keyword evidence="3" id="KW-1003">Cell membrane</keyword>
<feature type="transmembrane region" description="Helical" evidence="7">
    <location>
        <begin position="99"/>
        <end position="119"/>
    </location>
</feature>
<dbReference type="CDD" id="cd06261">
    <property type="entry name" value="TM_PBP2"/>
    <property type="match status" value="1"/>
</dbReference>
<dbReference type="NCBIfam" id="NF045472">
    <property type="entry name" value="Opp4B"/>
    <property type="match status" value="1"/>
</dbReference>
<gene>
    <name evidence="9" type="ORF">HZY91_01215</name>
</gene>
<feature type="transmembrane region" description="Helical" evidence="7">
    <location>
        <begin position="242"/>
        <end position="267"/>
    </location>
</feature>